<dbReference type="Gene3D" id="3.40.640.10">
    <property type="entry name" value="Type I PLP-dependent aspartate aminotransferase-like (Major domain)"/>
    <property type="match status" value="1"/>
</dbReference>
<dbReference type="RefSeq" id="WP_316966772.1">
    <property type="nucleotide sequence ID" value="NZ_JARFPK010000025.1"/>
</dbReference>
<evidence type="ECO:0000313" key="4">
    <source>
        <dbReference type="EMBL" id="MDF0591029.1"/>
    </source>
</evidence>
<evidence type="ECO:0000256" key="2">
    <source>
        <dbReference type="ARBA" id="ARBA00006490"/>
    </source>
</evidence>
<keyword evidence="4" id="KW-0808">Transferase</keyword>
<proteinExistence type="inferred from homology"/>
<keyword evidence="5" id="KW-1185">Reference proteome</keyword>
<dbReference type="GO" id="GO:0008483">
    <property type="term" value="F:transaminase activity"/>
    <property type="evidence" value="ECO:0007669"/>
    <property type="project" value="UniProtKB-KW"/>
</dbReference>
<dbReference type="Pfam" id="PF00266">
    <property type="entry name" value="Aminotran_5"/>
    <property type="match status" value="1"/>
</dbReference>
<accession>A0ABT5X8K3</accession>
<dbReference type="InterPro" id="IPR000192">
    <property type="entry name" value="Aminotrans_V_dom"/>
</dbReference>
<dbReference type="InterPro" id="IPR015424">
    <property type="entry name" value="PyrdxlP-dep_Trfase"/>
</dbReference>
<evidence type="ECO:0000259" key="3">
    <source>
        <dbReference type="Pfam" id="PF00266"/>
    </source>
</evidence>
<evidence type="ECO:0000256" key="1">
    <source>
        <dbReference type="ARBA" id="ARBA00001933"/>
    </source>
</evidence>
<sequence>MRCLLPIAEIFGNASSLHQPALEEARERVAGLIGAEAEEVYFTSGGTESENMAIRGADLANRDRGKQIITTTIDLKPRRSTDPWGLPWGGRRLKRRSFPSEERSLRLHRAYGRCRTIGDLKGRS</sequence>
<gene>
    <name evidence="4" type="ORF">P0O15_07590</name>
</gene>
<comment type="cofactor">
    <cofactor evidence="1">
        <name>pyridoxal 5'-phosphate</name>
        <dbReference type="ChEBI" id="CHEBI:597326"/>
    </cofactor>
</comment>
<comment type="similarity">
    <text evidence="2">Belongs to the class-V pyridoxal-phosphate-dependent aminotransferase family. NifS/IscS subfamily.</text>
</comment>
<dbReference type="SUPFAM" id="SSF53383">
    <property type="entry name" value="PLP-dependent transferases"/>
    <property type="match status" value="1"/>
</dbReference>
<keyword evidence="4" id="KW-0032">Aminotransferase</keyword>
<organism evidence="4 5">
    <name type="scientific">Candidatus Methanocrinis natronophilus</name>
    <dbReference type="NCBI Taxonomy" id="3033396"/>
    <lineage>
        <taxon>Archaea</taxon>
        <taxon>Methanobacteriati</taxon>
        <taxon>Methanobacteriota</taxon>
        <taxon>Stenosarchaea group</taxon>
        <taxon>Methanomicrobia</taxon>
        <taxon>Methanotrichales</taxon>
        <taxon>Methanotrichaceae</taxon>
        <taxon>Methanocrinis</taxon>
    </lineage>
</organism>
<comment type="caution">
    <text evidence="4">The sequence shown here is derived from an EMBL/GenBank/DDBJ whole genome shotgun (WGS) entry which is preliminary data.</text>
</comment>
<evidence type="ECO:0000313" key="5">
    <source>
        <dbReference type="Proteomes" id="UP001220010"/>
    </source>
</evidence>
<dbReference type="InterPro" id="IPR015421">
    <property type="entry name" value="PyrdxlP-dep_Trfase_major"/>
</dbReference>
<protein>
    <submittedName>
        <fullName evidence="4">Aminotransferase class V-fold PLP-dependent enzyme</fullName>
    </submittedName>
</protein>
<reference evidence="4 5" key="1">
    <citation type="submission" date="2023-03" db="EMBL/GenBank/DDBJ databases">
        <title>WGS of Methanotrichaceae archaeon Mx.</title>
        <authorList>
            <person name="Sorokin D.Y."/>
            <person name="Merkel A.Y."/>
        </authorList>
    </citation>
    <scope>NUCLEOTIDE SEQUENCE [LARGE SCALE GENOMIC DNA]</scope>
    <source>
        <strain evidence="4 5">Mx</strain>
    </source>
</reference>
<dbReference type="PANTHER" id="PTHR11601:SF34">
    <property type="entry name" value="CYSTEINE DESULFURASE"/>
    <property type="match status" value="1"/>
</dbReference>
<name>A0ABT5X8K3_9EURY</name>
<dbReference type="PANTHER" id="PTHR11601">
    <property type="entry name" value="CYSTEINE DESULFURYLASE FAMILY MEMBER"/>
    <property type="match status" value="1"/>
</dbReference>
<dbReference type="Proteomes" id="UP001220010">
    <property type="component" value="Unassembled WGS sequence"/>
</dbReference>
<feature type="domain" description="Aminotransferase class V" evidence="3">
    <location>
        <begin position="20"/>
        <end position="74"/>
    </location>
</feature>
<dbReference type="EMBL" id="JARFPK010000025">
    <property type="protein sequence ID" value="MDF0591029.1"/>
    <property type="molecule type" value="Genomic_DNA"/>
</dbReference>